<keyword evidence="3" id="KW-1185">Reference proteome</keyword>
<sequence>MLRCRIRKAFLRNRRPERSGPVNFISEVARRAGRRLGNARRVQFLPGALGAPRAERFSPLEKWHNITMIIHRCWPSARVVSPRSTLSMWCRMDYGVMLNLHRHVHRGAVCLSICAVANGTCGASRASHPSRVAREGLYLRAQAAPYVRGRERPAAGEGSVFADLRRRVTSLRPHRAGRGGGAPPLEIEARRANDVATSPASKSASVSVQNGGRA</sequence>
<protein>
    <submittedName>
        <fullName evidence="2">Uncharacterized protein</fullName>
    </submittedName>
</protein>
<dbReference type="EMBL" id="BGZK01000287">
    <property type="protein sequence ID" value="GBP34344.1"/>
    <property type="molecule type" value="Genomic_DNA"/>
</dbReference>
<gene>
    <name evidence="2" type="ORF">EVAR_7396_1</name>
</gene>
<comment type="caution">
    <text evidence="2">The sequence shown here is derived from an EMBL/GenBank/DDBJ whole genome shotgun (WGS) entry which is preliminary data.</text>
</comment>
<feature type="compositionally biased region" description="Polar residues" evidence="1">
    <location>
        <begin position="195"/>
        <end position="214"/>
    </location>
</feature>
<accession>A0A4C1V8K6</accession>
<dbReference type="Proteomes" id="UP000299102">
    <property type="component" value="Unassembled WGS sequence"/>
</dbReference>
<evidence type="ECO:0000313" key="3">
    <source>
        <dbReference type="Proteomes" id="UP000299102"/>
    </source>
</evidence>
<evidence type="ECO:0000256" key="1">
    <source>
        <dbReference type="SAM" id="MobiDB-lite"/>
    </source>
</evidence>
<name>A0A4C1V8K6_EUMVA</name>
<reference evidence="2 3" key="1">
    <citation type="journal article" date="2019" name="Commun. Biol.">
        <title>The bagworm genome reveals a unique fibroin gene that provides high tensile strength.</title>
        <authorList>
            <person name="Kono N."/>
            <person name="Nakamura H."/>
            <person name="Ohtoshi R."/>
            <person name="Tomita M."/>
            <person name="Numata K."/>
            <person name="Arakawa K."/>
        </authorList>
    </citation>
    <scope>NUCLEOTIDE SEQUENCE [LARGE SCALE GENOMIC DNA]</scope>
</reference>
<evidence type="ECO:0000313" key="2">
    <source>
        <dbReference type="EMBL" id="GBP34344.1"/>
    </source>
</evidence>
<proteinExistence type="predicted"/>
<feature type="region of interest" description="Disordered" evidence="1">
    <location>
        <begin position="171"/>
        <end position="214"/>
    </location>
</feature>
<organism evidence="2 3">
    <name type="scientific">Eumeta variegata</name>
    <name type="common">Bagworm moth</name>
    <name type="synonym">Eumeta japonica</name>
    <dbReference type="NCBI Taxonomy" id="151549"/>
    <lineage>
        <taxon>Eukaryota</taxon>
        <taxon>Metazoa</taxon>
        <taxon>Ecdysozoa</taxon>
        <taxon>Arthropoda</taxon>
        <taxon>Hexapoda</taxon>
        <taxon>Insecta</taxon>
        <taxon>Pterygota</taxon>
        <taxon>Neoptera</taxon>
        <taxon>Endopterygota</taxon>
        <taxon>Lepidoptera</taxon>
        <taxon>Glossata</taxon>
        <taxon>Ditrysia</taxon>
        <taxon>Tineoidea</taxon>
        <taxon>Psychidae</taxon>
        <taxon>Oiketicinae</taxon>
        <taxon>Eumeta</taxon>
    </lineage>
</organism>
<dbReference type="AlphaFoldDB" id="A0A4C1V8K6"/>